<feature type="domain" description="Histidine kinase/HSP90-like ATPase" evidence="2">
    <location>
        <begin position="51"/>
        <end position="175"/>
    </location>
</feature>
<dbReference type="GO" id="GO:0005524">
    <property type="term" value="F:ATP binding"/>
    <property type="evidence" value="ECO:0007669"/>
    <property type="project" value="UniProtKB-KW"/>
</dbReference>
<dbReference type="InterPro" id="IPR036890">
    <property type="entry name" value="HATPase_C_sf"/>
</dbReference>
<dbReference type="CDD" id="cd16936">
    <property type="entry name" value="HATPase_RsbW-like"/>
    <property type="match status" value="1"/>
</dbReference>
<dbReference type="Pfam" id="PF13581">
    <property type="entry name" value="HATPase_c_2"/>
    <property type="match status" value="1"/>
</dbReference>
<name>A0A3A9YUQ8_9ACTN</name>
<keyword evidence="1" id="KW-0418">Kinase</keyword>
<keyword evidence="3" id="KW-0547">Nucleotide-binding</keyword>
<evidence type="ECO:0000256" key="1">
    <source>
        <dbReference type="ARBA" id="ARBA00022527"/>
    </source>
</evidence>
<sequence>MDPAESSRRSGQQSAEVFMTAFPFAALAPHQAPTARSGAADSAGFATFPLASAPEASRSAREMTRSTLHGWGLDELADDAMVIVSELVTNAVRYGLGAARRDRPLPPATPDQPFLLSLVHCERSVLCAVFDPGSEVPQVKEPDYFQESGRGLHVLESLAESWGWTTPDRHGKAVWALLVAGDVMRPLSRSDPEWEPLTRLLLLLELLSGPSWLKALGSSAVPHTAG</sequence>
<dbReference type="Proteomes" id="UP000272474">
    <property type="component" value="Unassembled WGS sequence"/>
</dbReference>
<keyword evidence="1" id="KW-0723">Serine/threonine-protein kinase</keyword>
<dbReference type="GO" id="GO:0004674">
    <property type="term" value="F:protein serine/threonine kinase activity"/>
    <property type="evidence" value="ECO:0007669"/>
    <property type="project" value="UniProtKB-KW"/>
</dbReference>
<dbReference type="AlphaFoldDB" id="A0A3A9YUQ8"/>
<organism evidence="3 4">
    <name type="scientific">Streptomyces hoynatensis</name>
    <dbReference type="NCBI Taxonomy" id="1141874"/>
    <lineage>
        <taxon>Bacteria</taxon>
        <taxon>Bacillati</taxon>
        <taxon>Actinomycetota</taxon>
        <taxon>Actinomycetes</taxon>
        <taxon>Kitasatosporales</taxon>
        <taxon>Streptomycetaceae</taxon>
        <taxon>Streptomyces</taxon>
    </lineage>
</organism>
<keyword evidence="1" id="KW-0808">Transferase</keyword>
<comment type="caution">
    <text evidence="3">The sequence shown here is derived from an EMBL/GenBank/DDBJ whole genome shotgun (WGS) entry which is preliminary data.</text>
</comment>
<dbReference type="Gene3D" id="3.30.565.10">
    <property type="entry name" value="Histidine kinase-like ATPase, C-terminal domain"/>
    <property type="match status" value="1"/>
</dbReference>
<dbReference type="InterPro" id="IPR050267">
    <property type="entry name" value="Anti-sigma-factor_SerPK"/>
</dbReference>
<proteinExistence type="predicted"/>
<dbReference type="PANTHER" id="PTHR35526">
    <property type="entry name" value="ANTI-SIGMA-F FACTOR RSBW-RELATED"/>
    <property type="match status" value="1"/>
</dbReference>
<dbReference type="InterPro" id="IPR003594">
    <property type="entry name" value="HATPase_dom"/>
</dbReference>
<keyword evidence="4" id="KW-1185">Reference proteome</keyword>
<gene>
    <name evidence="3" type="ORF">D7294_22455</name>
</gene>
<protein>
    <submittedName>
        <fullName evidence="3">ATP-binding protein</fullName>
    </submittedName>
</protein>
<dbReference type="SUPFAM" id="SSF55874">
    <property type="entry name" value="ATPase domain of HSP90 chaperone/DNA topoisomerase II/histidine kinase"/>
    <property type="match status" value="1"/>
</dbReference>
<evidence type="ECO:0000313" key="4">
    <source>
        <dbReference type="Proteomes" id="UP000272474"/>
    </source>
</evidence>
<accession>A0A3A9YUQ8</accession>
<keyword evidence="3" id="KW-0067">ATP-binding</keyword>
<evidence type="ECO:0000259" key="2">
    <source>
        <dbReference type="Pfam" id="PF13581"/>
    </source>
</evidence>
<dbReference type="EMBL" id="RBAL01000015">
    <property type="protein sequence ID" value="RKN38957.1"/>
    <property type="molecule type" value="Genomic_DNA"/>
</dbReference>
<reference evidence="3 4" key="1">
    <citation type="journal article" date="2014" name="Int. J. Syst. Evol. Microbiol.">
        <title>Streptomyces hoynatensis sp. nov., isolated from deep marine sediment.</title>
        <authorList>
            <person name="Veyisoglu A."/>
            <person name="Sahin N."/>
        </authorList>
    </citation>
    <scope>NUCLEOTIDE SEQUENCE [LARGE SCALE GENOMIC DNA]</scope>
    <source>
        <strain evidence="3 4">KCTC 29097</strain>
    </source>
</reference>
<dbReference type="PANTHER" id="PTHR35526:SF3">
    <property type="entry name" value="ANTI-SIGMA-F FACTOR RSBW"/>
    <property type="match status" value="1"/>
</dbReference>
<evidence type="ECO:0000313" key="3">
    <source>
        <dbReference type="EMBL" id="RKN38957.1"/>
    </source>
</evidence>